<evidence type="ECO:0000256" key="2">
    <source>
        <dbReference type="RuleBase" id="RU003616"/>
    </source>
</evidence>
<evidence type="ECO:0000313" key="5">
    <source>
        <dbReference type="Proteomes" id="UP000559010"/>
    </source>
</evidence>
<dbReference type="PROSITE" id="PS01031">
    <property type="entry name" value="SHSP"/>
    <property type="match status" value="1"/>
</dbReference>
<comment type="similarity">
    <text evidence="1 2">Belongs to the small heat shock protein (HSP20) family.</text>
</comment>
<dbReference type="InterPro" id="IPR008978">
    <property type="entry name" value="HSP20-like_chaperone"/>
</dbReference>
<organism evidence="4 5">
    <name type="scientific">Marinigracilibium pacificum</name>
    <dbReference type="NCBI Taxonomy" id="2729599"/>
    <lineage>
        <taxon>Bacteria</taxon>
        <taxon>Pseudomonadati</taxon>
        <taxon>Bacteroidota</taxon>
        <taxon>Cytophagia</taxon>
        <taxon>Cytophagales</taxon>
        <taxon>Flammeovirgaceae</taxon>
        <taxon>Marinigracilibium</taxon>
    </lineage>
</organism>
<reference evidence="4 5" key="1">
    <citation type="submission" date="2020-04" db="EMBL/GenBank/DDBJ databases">
        <title>Flammeovirgaceae bacterium KN852 isolated from deep sea.</title>
        <authorList>
            <person name="Zhang D.-C."/>
        </authorList>
    </citation>
    <scope>NUCLEOTIDE SEQUENCE [LARGE SCALE GENOMIC DNA]</scope>
    <source>
        <strain evidence="4 5">KN852</strain>
    </source>
</reference>
<dbReference type="Gene3D" id="2.60.40.790">
    <property type="match status" value="1"/>
</dbReference>
<dbReference type="EMBL" id="JABBNU010000001">
    <property type="protein sequence ID" value="NMM46827.1"/>
    <property type="molecule type" value="Genomic_DNA"/>
</dbReference>
<evidence type="ECO:0000256" key="1">
    <source>
        <dbReference type="PROSITE-ProRule" id="PRU00285"/>
    </source>
</evidence>
<proteinExistence type="inferred from homology"/>
<dbReference type="InterPro" id="IPR002068">
    <property type="entry name" value="A-crystallin/Hsp20_dom"/>
</dbReference>
<dbReference type="Pfam" id="PF00011">
    <property type="entry name" value="HSP20"/>
    <property type="match status" value="1"/>
</dbReference>
<sequence length="156" mass="17876">MKKYIGINFALNISNYLKKVENDMKIYKKIPNDLLLTTDFMNTINGGSVKPNVIFKRIEGMYELKVDVPGIAPEDLQVDVINDKLTVSSLTKTFNMDVMIPKVQAMINIPRDVDFQKIEAFSGGDQLIVYFPFNHDGPGFHKRIDVKQYPGNQWLF</sequence>
<dbReference type="RefSeq" id="WP_169677456.1">
    <property type="nucleotide sequence ID" value="NZ_JABBNU010000001.1"/>
</dbReference>
<protein>
    <submittedName>
        <fullName evidence="4">Hsp20/alpha crystallin family protein</fullName>
    </submittedName>
</protein>
<dbReference type="SUPFAM" id="SSF49764">
    <property type="entry name" value="HSP20-like chaperones"/>
    <property type="match status" value="1"/>
</dbReference>
<evidence type="ECO:0000313" key="4">
    <source>
        <dbReference type="EMBL" id="NMM46827.1"/>
    </source>
</evidence>
<accession>A0A848IR45</accession>
<comment type="caution">
    <text evidence="4">The sequence shown here is derived from an EMBL/GenBank/DDBJ whole genome shotgun (WGS) entry which is preliminary data.</text>
</comment>
<gene>
    <name evidence="4" type="ORF">HH304_00340</name>
</gene>
<feature type="domain" description="SHSP" evidence="3">
    <location>
        <begin position="44"/>
        <end position="149"/>
    </location>
</feature>
<evidence type="ECO:0000259" key="3">
    <source>
        <dbReference type="PROSITE" id="PS01031"/>
    </source>
</evidence>
<name>A0A848IR45_9BACT</name>
<dbReference type="Proteomes" id="UP000559010">
    <property type="component" value="Unassembled WGS sequence"/>
</dbReference>
<keyword evidence="5" id="KW-1185">Reference proteome</keyword>
<dbReference type="AlphaFoldDB" id="A0A848IR45"/>
<dbReference type="CDD" id="cd06464">
    <property type="entry name" value="ACD_sHsps-like"/>
    <property type="match status" value="1"/>
</dbReference>